<feature type="chain" id="PRO_5031227991" evidence="1">
    <location>
        <begin position="27"/>
        <end position="846"/>
    </location>
</feature>
<dbReference type="NCBIfam" id="NF033510">
    <property type="entry name" value="Ca_tandemer"/>
    <property type="match status" value="1"/>
</dbReference>
<feature type="signal peptide" evidence="1">
    <location>
        <begin position="1"/>
        <end position="26"/>
    </location>
</feature>
<feature type="domain" description="Bacterial Ig" evidence="3">
    <location>
        <begin position="521"/>
        <end position="591"/>
    </location>
</feature>
<dbReference type="InterPro" id="IPR013693">
    <property type="entry name" value="SpoIID/LytB_N"/>
</dbReference>
<dbReference type="InterPro" id="IPR013486">
    <property type="entry name" value="SpoIID/LytB"/>
</dbReference>
<feature type="domain" description="Bacterial Ig" evidence="3">
    <location>
        <begin position="604"/>
        <end position="679"/>
    </location>
</feature>
<dbReference type="Pfam" id="PF17936">
    <property type="entry name" value="Big_6"/>
    <property type="match status" value="5"/>
</dbReference>
<keyword evidence="1" id="KW-0732">Signal</keyword>
<dbReference type="EMBL" id="JACJHT010000002">
    <property type="protein sequence ID" value="MBA9039358.1"/>
    <property type="molecule type" value="Genomic_DNA"/>
</dbReference>
<name>A0A7W3NAH5_PRIAR</name>
<dbReference type="AlphaFoldDB" id="A0A7W3NAH5"/>
<dbReference type="GO" id="GO:0030435">
    <property type="term" value="P:sporulation resulting in formation of a cellular spore"/>
    <property type="evidence" value="ECO:0007669"/>
    <property type="project" value="InterPro"/>
</dbReference>
<proteinExistence type="predicted"/>
<feature type="domain" description="Bacterial Ig" evidence="3">
    <location>
        <begin position="768"/>
        <end position="844"/>
    </location>
</feature>
<reference evidence="4" key="1">
    <citation type="submission" date="2020-08" db="EMBL/GenBank/DDBJ databases">
        <title>Functional genomics of gut bacteria from endangered species of beetles.</title>
        <authorList>
            <person name="Carlos-Shanley C."/>
        </authorList>
    </citation>
    <scope>NUCLEOTIDE SEQUENCE [LARGE SCALE GENOMIC DNA]</scope>
    <source>
        <strain evidence="4">S00060</strain>
    </source>
</reference>
<dbReference type="NCBIfam" id="TIGR02669">
    <property type="entry name" value="SpoIID_LytB"/>
    <property type="match status" value="1"/>
</dbReference>
<sequence>MKFILKVVIGLAIVLTPLACFTAAEASETEPLVSVEIRNYLGNKSSITIHPSALYRVKDENVTLQANRDYEVKIAGANVGLYQGTEKLGEFPSFEVTPSTYDAKLTINSMSYLGDMMFTNESNKYVRPINTLPMEDYIKGVVGKELYWSFKTDTFKAQAIAARTYVISLRKSLINDTTEFQVYGGDYWDERIAQAVEETFGQVITYKGGIINSVYSSSNGGIIESNTNFWGTPVNTYSQVKDDPYDPQRVWTKTVRKKQIDLSDKDLKKPEEWWNKTKETDTEMTNRIKAKMLADELKGKDIKITSISKINYYAPDSAKRVTKGDISVKYIVKNEFDKNGNIEEKQWDLIGSSAGTINYLITEGGIGNKYVTGIDDNGTAIVIKGQGSGHGIGMSQFGADTMATQGKNYKEILDFYYPTTLLVSRYDTPYPRVYKVLPNAPEVNDITSEDTKVTGKAAPGSIVYVKKGSTLLGRSTVSNQGTYSVSIQPQAAKTKIGVVIKDSVGYSAYTYKTVVQKVTKPEAPTVNKIYDQDTSVSGTAEANSIVYVKKGSTVLGRGVASKQGTYSIGITPQAANTKLGVTVKNSAGYSGYTYMTISKTVQKPAAPVIHTVTDQDTNVTGTAEANSIVYVKKGSTVLGRGVATKQGTYSIDIVPQPAKTKIGVTVKNSAGYSTYTYSTVVAKYKAPNAPVVSDMTDESTVVTGTTEAGSRVYVKASANVIGTGTANSKGAFSFTIPKQAVNTKIGVTAKGKGGYSPYTYKTIASSGPVAPNVNRVRSMSTTVTGTTEAKSIVYIKKGSELIGRGVADSKGAFNVAIKPQAAKTKISITIKNPKGKYSPYCILTVG</sequence>
<gene>
    <name evidence="4" type="ORF">HNP21_002465</name>
</gene>
<accession>A0A7W3NAH5</accession>
<evidence type="ECO:0000259" key="3">
    <source>
        <dbReference type="Pfam" id="PF17936"/>
    </source>
</evidence>
<evidence type="ECO:0000313" key="5">
    <source>
        <dbReference type="Proteomes" id="UP000543174"/>
    </source>
</evidence>
<dbReference type="RefSeq" id="WP_182527551.1">
    <property type="nucleotide sequence ID" value="NZ_JACJHT010000002.1"/>
</dbReference>
<dbReference type="Pfam" id="PF08486">
    <property type="entry name" value="SpoIID"/>
    <property type="match status" value="1"/>
</dbReference>
<evidence type="ECO:0000256" key="1">
    <source>
        <dbReference type="SAM" id="SignalP"/>
    </source>
</evidence>
<dbReference type="Gene3D" id="2.60.40.10">
    <property type="entry name" value="Immunoglobulins"/>
    <property type="match status" value="5"/>
</dbReference>
<evidence type="ECO:0000259" key="2">
    <source>
        <dbReference type="Pfam" id="PF08486"/>
    </source>
</evidence>
<keyword evidence="5" id="KW-1185">Reference proteome</keyword>
<dbReference type="InterPro" id="IPR041498">
    <property type="entry name" value="Big_6"/>
</dbReference>
<dbReference type="Proteomes" id="UP000543174">
    <property type="component" value="Unassembled WGS sequence"/>
</dbReference>
<protein>
    <submittedName>
        <fullName evidence="4">SpoIID/LytB domain protein</fullName>
    </submittedName>
</protein>
<feature type="domain" description="Sporulation stage II protein D amidase enhancer LytB N-terminal" evidence="2">
    <location>
        <begin position="124"/>
        <end position="206"/>
    </location>
</feature>
<feature type="domain" description="Bacterial Ig" evidence="3">
    <location>
        <begin position="686"/>
        <end position="755"/>
    </location>
</feature>
<dbReference type="InterPro" id="IPR013783">
    <property type="entry name" value="Ig-like_fold"/>
</dbReference>
<comment type="caution">
    <text evidence="4">The sequence shown here is derived from an EMBL/GenBank/DDBJ whole genome shotgun (WGS) entry which is preliminary data.</text>
</comment>
<evidence type="ECO:0000313" key="4">
    <source>
        <dbReference type="EMBL" id="MBA9039358.1"/>
    </source>
</evidence>
<feature type="domain" description="Bacterial Ig" evidence="3">
    <location>
        <begin position="438"/>
        <end position="515"/>
    </location>
</feature>
<organism evidence="4 5">
    <name type="scientific">Priestia aryabhattai</name>
    <name type="common">Bacillus aryabhattai</name>
    <dbReference type="NCBI Taxonomy" id="412384"/>
    <lineage>
        <taxon>Bacteria</taxon>
        <taxon>Bacillati</taxon>
        <taxon>Bacillota</taxon>
        <taxon>Bacilli</taxon>
        <taxon>Bacillales</taxon>
        <taxon>Bacillaceae</taxon>
        <taxon>Priestia</taxon>
    </lineage>
</organism>